<evidence type="ECO:0000256" key="8">
    <source>
        <dbReference type="SAM" id="MobiDB-lite"/>
    </source>
</evidence>
<dbReference type="PANTHER" id="PTHR39342:SF1">
    <property type="entry name" value="UPF0283 MEMBRANE PROTEIN YCJF"/>
    <property type="match status" value="1"/>
</dbReference>
<keyword evidence="5 9" id="KW-0812">Transmembrane</keyword>
<dbReference type="AlphaFoldDB" id="A0A5B7YBQ9"/>
<dbReference type="EMBL" id="CP039852">
    <property type="protein sequence ID" value="QCZ92059.1"/>
    <property type="molecule type" value="Genomic_DNA"/>
</dbReference>
<evidence type="ECO:0000256" key="1">
    <source>
        <dbReference type="ARBA" id="ARBA00004429"/>
    </source>
</evidence>
<keyword evidence="11" id="KW-1185">Reference proteome</keyword>
<dbReference type="KEGG" id="salk:FBQ74_00575"/>
<keyword evidence="4" id="KW-0997">Cell inner membrane</keyword>
<proteinExistence type="inferred from homology"/>
<evidence type="ECO:0000256" key="7">
    <source>
        <dbReference type="ARBA" id="ARBA00023136"/>
    </source>
</evidence>
<evidence type="ECO:0000256" key="3">
    <source>
        <dbReference type="ARBA" id="ARBA00022475"/>
    </source>
</evidence>
<dbReference type="GO" id="GO:0005886">
    <property type="term" value="C:plasma membrane"/>
    <property type="evidence" value="ECO:0007669"/>
    <property type="project" value="UniProtKB-SubCell"/>
</dbReference>
<gene>
    <name evidence="10" type="ORF">FBQ74_00575</name>
</gene>
<dbReference type="PANTHER" id="PTHR39342">
    <property type="entry name" value="UPF0283 MEMBRANE PROTEIN YCJF"/>
    <property type="match status" value="1"/>
</dbReference>
<comment type="similarity">
    <text evidence="2">Belongs to the UPF0283 family.</text>
</comment>
<dbReference type="InterPro" id="IPR006507">
    <property type="entry name" value="UPF0283"/>
</dbReference>
<feature type="transmembrane region" description="Helical" evidence="9">
    <location>
        <begin position="80"/>
        <end position="99"/>
    </location>
</feature>
<evidence type="ECO:0000256" key="6">
    <source>
        <dbReference type="ARBA" id="ARBA00022989"/>
    </source>
</evidence>
<evidence type="ECO:0000313" key="10">
    <source>
        <dbReference type="EMBL" id="QCZ92059.1"/>
    </source>
</evidence>
<accession>A0A5B7YBQ9</accession>
<feature type="transmembrane region" description="Helical" evidence="9">
    <location>
        <begin position="46"/>
        <end position="68"/>
    </location>
</feature>
<organism evidence="10 11">
    <name type="scientific">Salinimonas iocasae</name>
    <dbReference type="NCBI Taxonomy" id="2572577"/>
    <lineage>
        <taxon>Bacteria</taxon>
        <taxon>Pseudomonadati</taxon>
        <taxon>Pseudomonadota</taxon>
        <taxon>Gammaproteobacteria</taxon>
        <taxon>Alteromonadales</taxon>
        <taxon>Alteromonadaceae</taxon>
        <taxon>Alteromonas/Salinimonas group</taxon>
        <taxon>Salinimonas</taxon>
    </lineage>
</organism>
<evidence type="ECO:0000256" key="9">
    <source>
        <dbReference type="SAM" id="Phobius"/>
    </source>
</evidence>
<keyword evidence="3" id="KW-1003">Cell membrane</keyword>
<protein>
    <submittedName>
        <fullName evidence="10">DUF697 domain-containing protein</fullName>
    </submittedName>
</protein>
<dbReference type="Proteomes" id="UP000304912">
    <property type="component" value="Chromosome"/>
</dbReference>
<keyword evidence="7 9" id="KW-0472">Membrane</keyword>
<evidence type="ECO:0000256" key="4">
    <source>
        <dbReference type="ARBA" id="ARBA00022519"/>
    </source>
</evidence>
<sequence length="297" mass="32988">MSDSVSPYRAKIQQREVDEAPPTHAMPEKFAAQEWQPDAKGGRLSLFTMTLLLGLLALFAFSIVDAIWYLQSAYAESPVLSIVLATLLTAFCGCLLWLVTREIRGYRAVNKYLHRTPDLTELAKSSHEEAVKALKKHAATFSEESFAAHRFRQYLHSVQDDMSAKETVRLYERVVDEPVAARARDVVRRESMVSGSLAFVSPNHLIQTLAILWISLRMVRRVAQVYGLRPATTGNWRLMTILAQNLAAQSIFDLASDEIANQISGSLTARFVENSAEAVAAGALNVRLGKALIKLLS</sequence>
<comment type="subcellular location">
    <subcellularLocation>
        <location evidence="1">Cell inner membrane</location>
        <topology evidence="1">Multi-pass membrane protein</topology>
    </subcellularLocation>
</comment>
<dbReference type="OrthoDB" id="5615666at2"/>
<dbReference type="InterPro" id="IPR021147">
    <property type="entry name" value="DUF697"/>
</dbReference>
<reference evidence="10 11" key="1">
    <citation type="submission" date="2019-04" db="EMBL/GenBank/DDBJ databases">
        <title>Salinimonas iocasae sp. nov., a halophilic bacterium isolated from the outer tube casing of tubeworms in Okinawa Trough.</title>
        <authorList>
            <person name="Zhang H."/>
            <person name="Wang H."/>
            <person name="Li C."/>
        </authorList>
    </citation>
    <scope>NUCLEOTIDE SEQUENCE [LARGE SCALE GENOMIC DNA]</scope>
    <source>
        <strain evidence="10 11">KX18D6</strain>
    </source>
</reference>
<evidence type="ECO:0000256" key="5">
    <source>
        <dbReference type="ARBA" id="ARBA00022692"/>
    </source>
</evidence>
<keyword evidence="6 9" id="KW-1133">Transmembrane helix</keyword>
<name>A0A5B7YBQ9_9ALTE</name>
<dbReference type="RefSeq" id="WP_139754822.1">
    <property type="nucleotide sequence ID" value="NZ_CP039852.1"/>
</dbReference>
<evidence type="ECO:0000313" key="11">
    <source>
        <dbReference type="Proteomes" id="UP000304912"/>
    </source>
</evidence>
<feature type="region of interest" description="Disordered" evidence="8">
    <location>
        <begin position="1"/>
        <end position="23"/>
    </location>
</feature>
<evidence type="ECO:0000256" key="2">
    <source>
        <dbReference type="ARBA" id="ARBA00008255"/>
    </source>
</evidence>
<dbReference type="Pfam" id="PF05128">
    <property type="entry name" value="DUF697"/>
    <property type="match status" value="1"/>
</dbReference>